<evidence type="ECO:0000313" key="1">
    <source>
        <dbReference type="EMBL" id="KEZ47334.1"/>
    </source>
</evidence>
<dbReference type="RefSeq" id="WP_029283594.1">
    <property type="nucleotide sequence ID" value="NZ_CANLZQ010000018.1"/>
</dbReference>
<dbReference type="AlphaFoldDB" id="A0A084GJ22"/>
<reference evidence="1 2" key="1">
    <citation type="journal article" date="2005" name="Int. J. Syst. Evol. Microbiol.">
        <title>Bacillus cibi sp. nov., isolated from jeotgal, a traditional Korean fermented seafood.</title>
        <authorList>
            <person name="Yoon J.H."/>
            <person name="Lee C.H."/>
            <person name="Oh T.K."/>
        </authorList>
    </citation>
    <scope>NUCLEOTIDE SEQUENCE [LARGE SCALE GENOMIC DNA]</scope>
    <source>
        <strain evidence="1 2">DSM 16189</strain>
    </source>
</reference>
<organism evidence="1 2">
    <name type="scientific">Metabacillus indicus</name>
    <name type="common">Bacillus indicus</name>
    <dbReference type="NCBI Taxonomy" id="246786"/>
    <lineage>
        <taxon>Bacteria</taxon>
        <taxon>Bacillati</taxon>
        <taxon>Bacillota</taxon>
        <taxon>Bacilli</taxon>
        <taxon>Bacillales</taxon>
        <taxon>Bacillaceae</taxon>
        <taxon>Metabacillus</taxon>
    </lineage>
</organism>
<dbReference type="OrthoDB" id="2881824at2"/>
<proteinExistence type="predicted"/>
<accession>A0A084GJ22</accession>
<sequence length="104" mass="11517">MSQLVSTSLCTQNPFRMDQLISLNQLAKNYSGKVYFIAGRRSIVDVSKLPSLITFSLMTSSSKQIKVLIDGESPSELLAEMDDICSTESRFTSSFLNTAEKVKV</sequence>
<protein>
    <recommendedName>
        <fullName evidence="3">HPr domain-containing protein</fullName>
    </recommendedName>
</protein>
<comment type="caution">
    <text evidence="1">The sequence shown here is derived from an EMBL/GenBank/DDBJ whole genome shotgun (WGS) entry which is preliminary data.</text>
</comment>
<dbReference type="Proteomes" id="UP000028549">
    <property type="component" value="Unassembled WGS sequence"/>
</dbReference>
<keyword evidence="2" id="KW-1185">Reference proteome</keyword>
<evidence type="ECO:0000313" key="2">
    <source>
        <dbReference type="Proteomes" id="UP000028549"/>
    </source>
</evidence>
<gene>
    <name evidence="1" type="ORF">GS18_0221120</name>
</gene>
<name>A0A084GJ22_METID</name>
<dbReference type="EMBL" id="JNVC02000024">
    <property type="protein sequence ID" value="KEZ47334.1"/>
    <property type="molecule type" value="Genomic_DNA"/>
</dbReference>
<evidence type="ECO:0008006" key="3">
    <source>
        <dbReference type="Google" id="ProtNLM"/>
    </source>
</evidence>